<keyword evidence="6" id="KW-1185">Reference proteome</keyword>
<dbReference type="GO" id="GO:0006869">
    <property type="term" value="P:lipid transport"/>
    <property type="evidence" value="ECO:0007669"/>
    <property type="project" value="InterPro"/>
</dbReference>
<dbReference type="PRINTS" id="PR00382">
    <property type="entry name" value="LIPIDTRNSFER"/>
</dbReference>
<accession>A0AAD2DP78</accession>
<dbReference type="EMBL" id="OU503038">
    <property type="protein sequence ID" value="CAI9758651.1"/>
    <property type="molecule type" value="Genomic_DNA"/>
</dbReference>
<evidence type="ECO:0000256" key="2">
    <source>
        <dbReference type="ARBA" id="ARBA00022448"/>
    </source>
</evidence>
<evidence type="ECO:0000259" key="4">
    <source>
        <dbReference type="Pfam" id="PF00234"/>
    </source>
</evidence>
<dbReference type="Proteomes" id="UP000834106">
    <property type="component" value="Chromosome 3"/>
</dbReference>
<dbReference type="AlphaFoldDB" id="A0AAD2DP78"/>
<dbReference type="PANTHER" id="PTHR33076">
    <property type="entry name" value="NON-SPECIFIC LIPID-TRANSFER PROTEIN 2-RELATED"/>
    <property type="match status" value="1"/>
</dbReference>
<organism evidence="5 6">
    <name type="scientific">Fraxinus pennsylvanica</name>
    <dbReference type="NCBI Taxonomy" id="56036"/>
    <lineage>
        <taxon>Eukaryota</taxon>
        <taxon>Viridiplantae</taxon>
        <taxon>Streptophyta</taxon>
        <taxon>Embryophyta</taxon>
        <taxon>Tracheophyta</taxon>
        <taxon>Spermatophyta</taxon>
        <taxon>Magnoliopsida</taxon>
        <taxon>eudicotyledons</taxon>
        <taxon>Gunneridae</taxon>
        <taxon>Pentapetalae</taxon>
        <taxon>asterids</taxon>
        <taxon>lamiids</taxon>
        <taxon>Lamiales</taxon>
        <taxon>Oleaceae</taxon>
        <taxon>Oleeae</taxon>
        <taxon>Fraxinus</taxon>
    </lineage>
</organism>
<reference evidence="5" key="1">
    <citation type="submission" date="2023-05" db="EMBL/GenBank/DDBJ databases">
        <authorList>
            <person name="Huff M."/>
        </authorList>
    </citation>
    <scope>NUCLEOTIDE SEQUENCE</scope>
</reference>
<evidence type="ECO:0000256" key="3">
    <source>
        <dbReference type="ARBA" id="ARBA00023121"/>
    </source>
</evidence>
<feature type="domain" description="Bifunctional inhibitor/plant lipid transfer protein/seed storage helical" evidence="4">
    <location>
        <begin position="15"/>
        <end position="95"/>
    </location>
</feature>
<dbReference type="Gene3D" id="1.10.110.10">
    <property type="entry name" value="Plant lipid-transfer and hydrophobic proteins"/>
    <property type="match status" value="1"/>
</dbReference>
<gene>
    <name evidence="5" type="ORF">FPE_LOCUS6081</name>
</gene>
<dbReference type="InterPro" id="IPR000528">
    <property type="entry name" value="Plant_nsLTP"/>
</dbReference>
<proteinExistence type="inferred from homology"/>
<keyword evidence="2" id="KW-0813">Transport</keyword>
<dbReference type="SUPFAM" id="SSF47699">
    <property type="entry name" value="Bifunctional inhibitor/lipid-transfer protein/seed storage 2S albumin"/>
    <property type="match status" value="1"/>
</dbReference>
<comment type="similarity">
    <text evidence="1">Belongs to the plant LTP family.</text>
</comment>
<protein>
    <recommendedName>
        <fullName evidence="4">Bifunctional inhibitor/plant lipid transfer protein/seed storage helical domain-containing protein</fullName>
    </recommendedName>
</protein>
<dbReference type="CDD" id="cd01960">
    <property type="entry name" value="nsLTP1"/>
    <property type="match status" value="1"/>
</dbReference>
<evidence type="ECO:0000313" key="6">
    <source>
        <dbReference type="Proteomes" id="UP000834106"/>
    </source>
</evidence>
<dbReference type="InterPro" id="IPR036312">
    <property type="entry name" value="Bifun_inhib/LTP/seed_sf"/>
</dbReference>
<dbReference type="Pfam" id="PF00234">
    <property type="entry name" value="Tryp_alpha_amyl"/>
    <property type="match status" value="1"/>
</dbReference>
<name>A0AAD2DP78_9LAMI</name>
<evidence type="ECO:0000313" key="5">
    <source>
        <dbReference type="EMBL" id="CAI9758651.1"/>
    </source>
</evidence>
<evidence type="ECO:0000256" key="1">
    <source>
        <dbReference type="ARBA" id="ARBA00009748"/>
    </source>
</evidence>
<dbReference type="InterPro" id="IPR016140">
    <property type="entry name" value="Bifunc_inhib/LTP/seed_store"/>
</dbReference>
<dbReference type="GO" id="GO:0008289">
    <property type="term" value="F:lipid binding"/>
    <property type="evidence" value="ECO:0007669"/>
    <property type="project" value="UniProtKB-KW"/>
</dbReference>
<keyword evidence="3" id="KW-0446">Lipid-binding</keyword>
<sequence>MSQVFVGNPGEAIACNQVHSSLRPCLEYLHGKGGSPPAACCKCNGLNILSKMINQSKRQEKQTFCKCIKTAASRAKFKANKSGQLPGKCGVKIAVPISPTIDCRK</sequence>